<dbReference type="InterPro" id="IPR022398">
    <property type="entry name" value="Peptidase_S8_His-AS"/>
</dbReference>
<feature type="active site" description="Charge relay system" evidence="5 6">
    <location>
        <position position="448"/>
    </location>
</feature>
<evidence type="ECO:0000256" key="7">
    <source>
        <dbReference type="RuleBase" id="RU003355"/>
    </source>
</evidence>
<evidence type="ECO:0000256" key="3">
    <source>
        <dbReference type="ARBA" id="ARBA00022801"/>
    </source>
</evidence>
<dbReference type="InterPro" id="IPR023827">
    <property type="entry name" value="Peptidase_S8_Asp-AS"/>
</dbReference>
<evidence type="ECO:0000256" key="8">
    <source>
        <dbReference type="SAM" id="SignalP"/>
    </source>
</evidence>
<evidence type="ECO:0000256" key="4">
    <source>
        <dbReference type="ARBA" id="ARBA00022825"/>
    </source>
</evidence>
<dbReference type="PROSITE" id="PS00136">
    <property type="entry name" value="SUBTILASE_ASP"/>
    <property type="match status" value="1"/>
</dbReference>
<dbReference type="PROSITE" id="PS00138">
    <property type="entry name" value="SUBTILASE_SER"/>
    <property type="match status" value="1"/>
</dbReference>
<evidence type="ECO:0000313" key="11">
    <source>
        <dbReference type="Proteomes" id="UP000236569"/>
    </source>
</evidence>
<accession>A0A2I9DSW8</accession>
<keyword evidence="4 6" id="KW-0720">Serine protease</keyword>
<evidence type="ECO:0000313" key="10">
    <source>
        <dbReference type="EMBL" id="GBF05637.1"/>
    </source>
</evidence>
<feature type="domain" description="Peptidase S8/S53" evidence="9">
    <location>
        <begin position="151"/>
        <end position="492"/>
    </location>
</feature>
<feature type="signal peptide" evidence="8">
    <location>
        <begin position="1"/>
        <end position="17"/>
    </location>
</feature>
<sequence length="502" mass="51791">MLKKSLAVVMFSSSLLACGQLPTGDQTPKASGAAADLEAQAVRRERYLVVFRTEGGPADVAARVARAGGRLGRNLSGVGVATATGDASFGRRMAADPEVLAVGPEGHLSLPAVQEIAALGTSSLDDLSGQQWDMRRIGAGAGAGRAGGRQKDVLVAVLDTGVMDDHPDLRGQLALNVGTNYCREAGGPGGASGYPVYRSYLDPAAPGGPSADACTAGTTPTYQGHGTHVAGIITGRADGEGITGVAPGVRIAAYKVFDRYRSADGQDQFGAFDGPVFAAILDAANRGAAVINMSMTSTLDLSNPQHKAMWHAWSRVTNYAARKGTLIVAAAGNSAESSRGKLAHLPSDLPAVMSVSATGTTRLEGDEQGVLWPKGRDVLAYYSNWGPSTDLAAPGGDCGTNPDNNLSWCDGPSGNSYQLPDDSYRHMILSSVIHEDGGAGYVYLSGTSMAAPHVAGVAALVKALHPDWKAGRLRAHLKATAERIGQKQTFGGGLVNADRATR</sequence>
<dbReference type="InterPro" id="IPR000209">
    <property type="entry name" value="Peptidase_S8/S53_dom"/>
</dbReference>
<dbReference type="AlphaFoldDB" id="A0A2I9DSW8"/>
<dbReference type="InterPro" id="IPR023828">
    <property type="entry name" value="Peptidase_S8_Ser-AS"/>
</dbReference>
<dbReference type="InterPro" id="IPR050131">
    <property type="entry name" value="Peptidase_S8_subtilisin-like"/>
</dbReference>
<comment type="caution">
    <text evidence="10">The sequence shown here is derived from an EMBL/GenBank/DDBJ whole genome shotgun (WGS) entry which is preliminary data.</text>
</comment>
<dbReference type="Pfam" id="PF00082">
    <property type="entry name" value="Peptidase_S8"/>
    <property type="match status" value="1"/>
</dbReference>
<dbReference type="PRINTS" id="PR00723">
    <property type="entry name" value="SUBTILISIN"/>
</dbReference>
<protein>
    <submittedName>
        <fullName evidence="10">Subtilisin-like serine protease</fullName>
    </submittedName>
</protein>
<name>A0A2I9DSW8_9DEIO</name>
<evidence type="ECO:0000256" key="2">
    <source>
        <dbReference type="ARBA" id="ARBA00022670"/>
    </source>
</evidence>
<proteinExistence type="inferred from homology"/>
<dbReference type="Gene3D" id="3.40.50.200">
    <property type="entry name" value="Peptidase S8/S53 domain"/>
    <property type="match status" value="1"/>
</dbReference>
<dbReference type="OrthoDB" id="9798386at2"/>
<keyword evidence="2 6" id="KW-0645">Protease</keyword>
<dbReference type="PROSITE" id="PS51257">
    <property type="entry name" value="PROKAR_LIPOPROTEIN"/>
    <property type="match status" value="1"/>
</dbReference>
<keyword evidence="11" id="KW-1185">Reference proteome</keyword>
<evidence type="ECO:0000256" key="1">
    <source>
        <dbReference type="ARBA" id="ARBA00011073"/>
    </source>
</evidence>
<evidence type="ECO:0000259" key="9">
    <source>
        <dbReference type="Pfam" id="PF00082"/>
    </source>
</evidence>
<dbReference type="GO" id="GO:0006508">
    <property type="term" value="P:proteolysis"/>
    <property type="evidence" value="ECO:0007669"/>
    <property type="project" value="UniProtKB-KW"/>
</dbReference>
<dbReference type="GO" id="GO:0004252">
    <property type="term" value="F:serine-type endopeptidase activity"/>
    <property type="evidence" value="ECO:0007669"/>
    <property type="project" value="UniProtKB-UniRule"/>
</dbReference>
<dbReference type="PANTHER" id="PTHR43806">
    <property type="entry name" value="PEPTIDASE S8"/>
    <property type="match status" value="1"/>
</dbReference>
<dbReference type="RefSeq" id="WP_103129065.1">
    <property type="nucleotide sequence ID" value="NZ_BFAG01000005.1"/>
</dbReference>
<dbReference type="SUPFAM" id="SSF52743">
    <property type="entry name" value="Subtilisin-like"/>
    <property type="match status" value="1"/>
</dbReference>
<evidence type="ECO:0000256" key="5">
    <source>
        <dbReference type="PIRSR" id="PIRSR615500-1"/>
    </source>
</evidence>
<dbReference type="PANTHER" id="PTHR43806:SF11">
    <property type="entry name" value="CEREVISIN-RELATED"/>
    <property type="match status" value="1"/>
</dbReference>
<dbReference type="InterPro" id="IPR015500">
    <property type="entry name" value="Peptidase_S8_subtilisin-rel"/>
</dbReference>
<evidence type="ECO:0000256" key="6">
    <source>
        <dbReference type="PROSITE-ProRule" id="PRU01240"/>
    </source>
</evidence>
<gene>
    <name evidence="10" type="ORF">DAERI_050146</name>
</gene>
<keyword evidence="8" id="KW-0732">Signal</keyword>
<keyword evidence="3 6" id="KW-0378">Hydrolase</keyword>
<feature type="active site" description="Charge relay system" evidence="5 6">
    <location>
        <position position="225"/>
    </location>
</feature>
<feature type="active site" description="Charge relay system" evidence="5 6">
    <location>
        <position position="159"/>
    </location>
</feature>
<dbReference type="Proteomes" id="UP000236569">
    <property type="component" value="Unassembled WGS sequence"/>
</dbReference>
<dbReference type="InterPro" id="IPR036852">
    <property type="entry name" value="Peptidase_S8/S53_dom_sf"/>
</dbReference>
<dbReference type="PROSITE" id="PS51892">
    <property type="entry name" value="SUBTILASE"/>
    <property type="match status" value="1"/>
</dbReference>
<dbReference type="EMBL" id="BFAG01000005">
    <property type="protein sequence ID" value="GBF05637.1"/>
    <property type="molecule type" value="Genomic_DNA"/>
</dbReference>
<reference evidence="11" key="1">
    <citation type="submission" date="2018-01" db="EMBL/GenBank/DDBJ databases">
        <title>Draft Genome Sequence of the Radioresistant Bacterium Deinococcus aerius TR0125, Isolated from the Higher Atmosphere above Japan.</title>
        <authorList>
            <person name="Satoh K."/>
            <person name="Arai H."/>
            <person name="Sanzen T."/>
            <person name="Kawaguchi Y."/>
            <person name="Hayashi H."/>
            <person name="Yokobori S."/>
            <person name="Yamagishi A."/>
            <person name="Oono Y."/>
            <person name="Narumi I."/>
        </authorList>
    </citation>
    <scope>NUCLEOTIDE SEQUENCE [LARGE SCALE GENOMIC DNA]</scope>
    <source>
        <strain evidence="11">TR0125</strain>
    </source>
</reference>
<feature type="chain" id="PRO_5014427693" evidence="8">
    <location>
        <begin position="18"/>
        <end position="502"/>
    </location>
</feature>
<dbReference type="PROSITE" id="PS00137">
    <property type="entry name" value="SUBTILASE_HIS"/>
    <property type="match status" value="1"/>
</dbReference>
<comment type="similarity">
    <text evidence="1 6 7">Belongs to the peptidase S8 family.</text>
</comment>
<organism evidence="10 11">
    <name type="scientific">Deinococcus aerius</name>
    <dbReference type="NCBI Taxonomy" id="200253"/>
    <lineage>
        <taxon>Bacteria</taxon>
        <taxon>Thermotogati</taxon>
        <taxon>Deinococcota</taxon>
        <taxon>Deinococci</taxon>
        <taxon>Deinococcales</taxon>
        <taxon>Deinococcaceae</taxon>
        <taxon>Deinococcus</taxon>
    </lineage>
</organism>